<dbReference type="OrthoDB" id="5370059at2759"/>
<organism evidence="2 3">
    <name type="scientific">Fusarium torreyae</name>
    <dbReference type="NCBI Taxonomy" id="1237075"/>
    <lineage>
        <taxon>Eukaryota</taxon>
        <taxon>Fungi</taxon>
        <taxon>Dikarya</taxon>
        <taxon>Ascomycota</taxon>
        <taxon>Pezizomycotina</taxon>
        <taxon>Sordariomycetes</taxon>
        <taxon>Hypocreomycetidae</taxon>
        <taxon>Hypocreales</taxon>
        <taxon>Nectriaceae</taxon>
        <taxon>Fusarium</taxon>
    </lineage>
</organism>
<name>A0A9W8VHN5_9HYPO</name>
<sequence>MAQDLDPLHPAQAIVEYPSFAARNANESTNTWPCKSPVRQIAAYDAGFVILLEDGSVLTCGDPRFRDCLGREVDESSPAHIPSLVPDLNDLGEPIKKVAAGGYTVAALTESGGVYLWGMESPGSYGRHSPFTDLDAIPNYVEVDGDKDVQDIAVGESHAIALATDGCVYVVGDIAHGQIGLGRDARDPVKSWSKIDFRIPPGWEVVAVEAGLKSSFIVTAKANPI</sequence>
<feature type="repeat" description="RCC1" evidence="1">
    <location>
        <begin position="112"/>
        <end position="165"/>
    </location>
</feature>
<evidence type="ECO:0000313" key="2">
    <source>
        <dbReference type="EMBL" id="KAJ4267288.1"/>
    </source>
</evidence>
<dbReference type="PROSITE" id="PS50012">
    <property type="entry name" value="RCC1_3"/>
    <property type="match status" value="3"/>
</dbReference>
<dbReference type="EMBL" id="JAOQAZ010000004">
    <property type="protein sequence ID" value="KAJ4267288.1"/>
    <property type="molecule type" value="Genomic_DNA"/>
</dbReference>
<dbReference type="Pfam" id="PF13540">
    <property type="entry name" value="RCC1_2"/>
    <property type="match status" value="2"/>
</dbReference>
<gene>
    <name evidence="2" type="ORF">NW762_003392</name>
</gene>
<dbReference type="Proteomes" id="UP001152049">
    <property type="component" value="Unassembled WGS sequence"/>
</dbReference>
<dbReference type="InterPro" id="IPR009091">
    <property type="entry name" value="RCC1/BLIP-II"/>
</dbReference>
<dbReference type="AlphaFoldDB" id="A0A9W8VHN5"/>
<keyword evidence="3" id="KW-1185">Reference proteome</keyword>
<feature type="repeat" description="RCC1" evidence="1">
    <location>
        <begin position="166"/>
        <end position="221"/>
    </location>
</feature>
<reference evidence="2" key="1">
    <citation type="submission" date="2022-09" db="EMBL/GenBank/DDBJ databases">
        <title>Fusarium specimens isolated from Avocado Roots.</title>
        <authorList>
            <person name="Stajich J."/>
            <person name="Roper C."/>
            <person name="Heimlech-Rivalta G."/>
        </authorList>
    </citation>
    <scope>NUCLEOTIDE SEQUENCE</scope>
    <source>
        <strain evidence="2">CF00136</strain>
    </source>
</reference>
<dbReference type="PANTHER" id="PTHR45982">
    <property type="entry name" value="REGULATOR OF CHROMOSOME CONDENSATION"/>
    <property type="match status" value="1"/>
</dbReference>
<dbReference type="SUPFAM" id="SSF50985">
    <property type="entry name" value="RCC1/BLIP-II"/>
    <property type="match status" value="1"/>
</dbReference>
<protein>
    <submittedName>
        <fullName evidence="2">Uncharacterized protein</fullName>
    </submittedName>
</protein>
<comment type="caution">
    <text evidence="2">The sequence shown here is derived from an EMBL/GenBank/DDBJ whole genome shotgun (WGS) entry which is preliminary data.</text>
</comment>
<accession>A0A9W8VHN5</accession>
<dbReference type="InterPro" id="IPR000408">
    <property type="entry name" value="Reg_chr_condens"/>
</dbReference>
<proteinExistence type="predicted"/>
<dbReference type="Gene3D" id="2.130.10.30">
    <property type="entry name" value="Regulator of chromosome condensation 1/beta-lactamase-inhibitor protein II"/>
    <property type="match status" value="1"/>
</dbReference>
<dbReference type="PANTHER" id="PTHR45982:SF1">
    <property type="entry name" value="REGULATOR OF CHROMOSOME CONDENSATION"/>
    <property type="match status" value="1"/>
</dbReference>
<feature type="repeat" description="RCC1" evidence="1">
    <location>
        <begin position="55"/>
        <end position="111"/>
    </location>
</feature>
<evidence type="ECO:0000256" key="1">
    <source>
        <dbReference type="PROSITE-ProRule" id="PRU00235"/>
    </source>
</evidence>
<evidence type="ECO:0000313" key="3">
    <source>
        <dbReference type="Proteomes" id="UP001152049"/>
    </source>
</evidence>
<dbReference type="InterPro" id="IPR051553">
    <property type="entry name" value="Ran_GTPase-activating"/>
</dbReference>